<organism evidence="5 6">
    <name type="scientific">Elysia marginata</name>
    <dbReference type="NCBI Taxonomy" id="1093978"/>
    <lineage>
        <taxon>Eukaryota</taxon>
        <taxon>Metazoa</taxon>
        <taxon>Spiralia</taxon>
        <taxon>Lophotrochozoa</taxon>
        <taxon>Mollusca</taxon>
        <taxon>Gastropoda</taxon>
        <taxon>Heterobranchia</taxon>
        <taxon>Euthyneura</taxon>
        <taxon>Panpulmonata</taxon>
        <taxon>Sacoglossa</taxon>
        <taxon>Placobranchoidea</taxon>
        <taxon>Plakobranchidae</taxon>
        <taxon>Elysia</taxon>
    </lineage>
</organism>
<dbReference type="AlphaFoldDB" id="A0AAV4GBH1"/>
<dbReference type="GO" id="GO:0005525">
    <property type="term" value="F:GTP binding"/>
    <property type="evidence" value="ECO:0007669"/>
    <property type="project" value="UniProtKB-KW"/>
</dbReference>
<keyword evidence="4" id="KW-0479">Metal-binding</keyword>
<evidence type="ECO:0000256" key="4">
    <source>
        <dbReference type="PIRSR" id="PIRSR606689-2"/>
    </source>
</evidence>
<dbReference type="Pfam" id="PF00025">
    <property type="entry name" value="Arf"/>
    <property type="match status" value="1"/>
</dbReference>
<dbReference type="InterPro" id="IPR006689">
    <property type="entry name" value="Small_GTPase_ARF/SAR"/>
</dbReference>
<name>A0AAV4GBH1_9GAST</name>
<reference evidence="5 6" key="1">
    <citation type="journal article" date="2021" name="Elife">
        <title>Chloroplast acquisition without the gene transfer in kleptoplastic sea slugs, Plakobranchus ocellatus.</title>
        <authorList>
            <person name="Maeda T."/>
            <person name="Takahashi S."/>
            <person name="Yoshida T."/>
            <person name="Shimamura S."/>
            <person name="Takaki Y."/>
            <person name="Nagai Y."/>
            <person name="Toyoda A."/>
            <person name="Suzuki Y."/>
            <person name="Arimoto A."/>
            <person name="Ishii H."/>
            <person name="Satoh N."/>
            <person name="Nishiyama T."/>
            <person name="Hasebe M."/>
            <person name="Maruyama T."/>
            <person name="Minagawa J."/>
            <person name="Obokata J."/>
            <person name="Shigenobu S."/>
        </authorList>
    </citation>
    <scope>NUCLEOTIDE SEQUENCE [LARGE SCALE GENOMIC DNA]</scope>
</reference>
<keyword evidence="2 3" id="KW-0342">GTP-binding</keyword>
<proteinExistence type="predicted"/>
<accession>A0AAV4GBH1</accession>
<evidence type="ECO:0000256" key="1">
    <source>
        <dbReference type="ARBA" id="ARBA00022741"/>
    </source>
</evidence>
<dbReference type="SUPFAM" id="SSF52540">
    <property type="entry name" value="P-loop containing nucleoside triphosphate hydrolases"/>
    <property type="match status" value="1"/>
</dbReference>
<dbReference type="GO" id="GO:0046872">
    <property type="term" value="F:metal ion binding"/>
    <property type="evidence" value="ECO:0007669"/>
    <property type="project" value="UniProtKB-KW"/>
</dbReference>
<comment type="caution">
    <text evidence="5">The sequence shown here is derived from an EMBL/GenBank/DDBJ whole genome shotgun (WGS) entry which is preliminary data.</text>
</comment>
<protein>
    <submittedName>
        <fullName evidence="5">ADP-ribosylation factor</fullName>
    </submittedName>
</protein>
<dbReference type="Gene3D" id="3.40.50.300">
    <property type="entry name" value="P-loop containing nucleotide triphosphate hydrolases"/>
    <property type="match status" value="1"/>
</dbReference>
<gene>
    <name evidence="5" type="ORF">ElyMa_002368600</name>
</gene>
<feature type="binding site" evidence="3">
    <location>
        <begin position="25"/>
        <end position="32"/>
    </location>
    <ligand>
        <name>GTP</name>
        <dbReference type="ChEBI" id="CHEBI:37565"/>
    </ligand>
</feature>
<feature type="binding site" evidence="4">
    <location>
        <position position="51"/>
    </location>
    <ligand>
        <name>Mg(2+)</name>
        <dbReference type="ChEBI" id="CHEBI:18420"/>
    </ligand>
</feature>
<sequence length="184" mass="20820">MGTGCSKGLSAPWSSSYPLKILILGKQSSGKTFLLYSWRYGVDAIMSVEPTKHFNVDTVTTVSDRRILVYDLAGNIGYRLRPFLDGTEGIVYMIYVAEPGDSIFKEEEESIKQLIQERDLESTPFLFVIRGHPEGLKGVSQDLTDRLQATLEGKQWDIMCVRDYSQEDADLVLQVLEKMLSRRT</sequence>
<evidence type="ECO:0000313" key="5">
    <source>
        <dbReference type="EMBL" id="GFR82659.1"/>
    </source>
</evidence>
<evidence type="ECO:0000256" key="3">
    <source>
        <dbReference type="PIRSR" id="PIRSR606689-1"/>
    </source>
</evidence>
<dbReference type="EMBL" id="BMAT01004904">
    <property type="protein sequence ID" value="GFR82659.1"/>
    <property type="molecule type" value="Genomic_DNA"/>
</dbReference>
<evidence type="ECO:0000313" key="6">
    <source>
        <dbReference type="Proteomes" id="UP000762676"/>
    </source>
</evidence>
<feature type="binding site" evidence="4">
    <location>
        <position position="32"/>
    </location>
    <ligand>
        <name>Mg(2+)</name>
        <dbReference type="ChEBI" id="CHEBI:18420"/>
    </ligand>
</feature>
<keyword evidence="4" id="KW-0460">Magnesium</keyword>
<dbReference type="GO" id="GO:0003924">
    <property type="term" value="F:GTPase activity"/>
    <property type="evidence" value="ECO:0007669"/>
    <property type="project" value="InterPro"/>
</dbReference>
<evidence type="ECO:0000256" key="2">
    <source>
        <dbReference type="ARBA" id="ARBA00023134"/>
    </source>
</evidence>
<keyword evidence="1 3" id="KW-0547">Nucleotide-binding</keyword>
<keyword evidence="6" id="KW-1185">Reference proteome</keyword>
<dbReference type="Proteomes" id="UP000762676">
    <property type="component" value="Unassembled WGS sequence"/>
</dbReference>
<feature type="binding site" evidence="3">
    <location>
        <position position="74"/>
    </location>
    <ligand>
        <name>GTP</name>
        <dbReference type="ChEBI" id="CHEBI:37565"/>
    </ligand>
</feature>
<dbReference type="InterPro" id="IPR027417">
    <property type="entry name" value="P-loop_NTPase"/>
</dbReference>